<sequence>MSSDKFKRQDKHKAGKLSGKSWRNPVGGHSRVRLEEKGAVAKPKVGYRTDKEIRGKHPSGYDEVMVHNTDDLEQINPEEEAARIGGTVGGRKKADILEKADNEDIKVLNRGDQ</sequence>
<dbReference type="Proteomes" id="UP000377803">
    <property type="component" value="Chromosome"/>
</dbReference>
<dbReference type="AlphaFoldDB" id="A0A5Q0UH67"/>
<proteinExistence type="inferred from homology"/>
<dbReference type="GO" id="GO:0022625">
    <property type="term" value="C:cytosolic large ribosomal subunit"/>
    <property type="evidence" value="ECO:0007669"/>
    <property type="project" value="TreeGrafter"/>
</dbReference>
<organism evidence="7 8">
    <name type="scientific">Candidatus Nanohalobium constans</name>
    <dbReference type="NCBI Taxonomy" id="2565781"/>
    <lineage>
        <taxon>Archaea</taxon>
        <taxon>Candidatus Nanohalarchaeota</taxon>
        <taxon>Candidatus Nanohalobia</taxon>
        <taxon>Candidatus Nanohalobiales</taxon>
        <taxon>Candidatus Nanohalobiaceae</taxon>
        <taxon>Candidatus Nanohalobium</taxon>
    </lineage>
</organism>
<protein>
    <recommendedName>
        <fullName evidence="4">Large ribosomal subunit protein eL32</fullName>
    </recommendedName>
    <alternativeName>
        <fullName evidence="5">50S ribosomal protein L32e</fullName>
    </alternativeName>
</protein>
<dbReference type="SUPFAM" id="SSF52042">
    <property type="entry name" value="Ribosomal protein L32e"/>
    <property type="match status" value="1"/>
</dbReference>
<evidence type="ECO:0000313" key="8">
    <source>
        <dbReference type="Proteomes" id="UP000377803"/>
    </source>
</evidence>
<name>A0A5Q0UH67_9ARCH</name>
<evidence type="ECO:0000256" key="3">
    <source>
        <dbReference type="ARBA" id="ARBA00023274"/>
    </source>
</evidence>
<evidence type="ECO:0000313" key="7">
    <source>
        <dbReference type="EMBL" id="QGA80967.1"/>
    </source>
</evidence>
<comment type="similarity">
    <text evidence="1">Belongs to the eukaryotic ribosomal protein eL32 family.</text>
</comment>
<keyword evidence="2 7" id="KW-0689">Ribosomal protein</keyword>
<dbReference type="InterPro" id="IPR036351">
    <property type="entry name" value="Ribosomal_eL32_sf"/>
</dbReference>
<dbReference type="InterPro" id="IPR023654">
    <property type="entry name" value="Ribosomal_eL32_arc"/>
</dbReference>
<dbReference type="PANTHER" id="PTHR23413:SF1">
    <property type="entry name" value="RIBOSOMAL PROTEIN L32"/>
    <property type="match status" value="1"/>
</dbReference>
<keyword evidence="3" id="KW-0687">Ribonucleoprotein</keyword>
<dbReference type="PANTHER" id="PTHR23413">
    <property type="entry name" value="60S RIBOSOMAL PROTEIN L32 AND DNA-DIRECTED RNA POLYMERASE II, SUBUNIT N"/>
    <property type="match status" value="1"/>
</dbReference>
<feature type="region of interest" description="Disordered" evidence="6">
    <location>
        <begin position="1"/>
        <end position="63"/>
    </location>
</feature>
<dbReference type="KEGG" id="ncon:LC1Nh_1099"/>
<dbReference type="RefSeq" id="WP_153550716.1">
    <property type="nucleotide sequence ID" value="NZ_CP040089.1"/>
</dbReference>
<dbReference type="SMART" id="SM01393">
    <property type="entry name" value="Ribosomal_L32e"/>
    <property type="match status" value="1"/>
</dbReference>
<accession>A0A5Q0UH67</accession>
<evidence type="ECO:0000256" key="6">
    <source>
        <dbReference type="SAM" id="MobiDB-lite"/>
    </source>
</evidence>
<evidence type="ECO:0000256" key="2">
    <source>
        <dbReference type="ARBA" id="ARBA00022980"/>
    </source>
</evidence>
<gene>
    <name evidence="7" type="primary">rpl32e</name>
    <name evidence="7" type="ORF">LC1Nh_1099</name>
</gene>
<evidence type="ECO:0000256" key="4">
    <source>
        <dbReference type="ARBA" id="ARBA00035229"/>
    </source>
</evidence>
<dbReference type="InterPro" id="IPR001515">
    <property type="entry name" value="Ribosomal_eL32"/>
</dbReference>
<dbReference type="GeneID" id="42365498"/>
<evidence type="ECO:0000256" key="5">
    <source>
        <dbReference type="ARBA" id="ARBA00035377"/>
    </source>
</evidence>
<dbReference type="Pfam" id="PF01655">
    <property type="entry name" value="Ribosomal_L32e"/>
    <property type="match status" value="1"/>
</dbReference>
<dbReference type="NCBIfam" id="NF006332">
    <property type="entry name" value="PRK08562.1"/>
    <property type="match status" value="1"/>
</dbReference>
<dbReference type="EMBL" id="CP040089">
    <property type="protein sequence ID" value="QGA80967.1"/>
    <property type="molecule type" value="Genomic_DNA"/>
</dbReference>
<reference evidence="8" key="1">
    <citation type="submission" date="2019-05" db="EMBL/GenBank/DDBJ databases">
        <title>Candidatus Nanohalobium constans, a novel model system to study the DPANN nano-sized archaea: genomic and physiological characterization of a nanoarchaeon co-cultured with its chitinotrophic host.</title>
        <authorList>
            <person name="La Cono V."/>
            <person name="Arcadi E."/>
            <person name="Crisafi F."/>
            <person name="Denaro R."/>
            <person name="La Spada G."/>
            <person name="Messina E."/>
            <person name="Smedile F."/>
            <person name="Toshchakov S.V."/>
            <person name="Shevchenko M.A."/>
            <person name="Golyshin P.N."/>
            <person name="Golyshina O.V."/>
            <person name="Ferrer M."/>
            <person name="Rohde M."/>
            <person name="Mushegian A."/>
            <person name="Sorokin D.Y."/>
            <person name="Giuliano L."/>
            <person name="Yakimov M.M."/>
        </authorList>
    </citation>
    <scope>NUCLEOTIDE SEQUENCE [LARGE SCALE GENOMIC DNA]</scope>
    <source>
        <strain evidence="8">LC1Nh</strain>
    </source>
</reference>
<dbReference type="GO" id="GO:0006412">
    <property type="term" value="P:translation"/>
    <property type="evidence" value="ECO:0007669"/>
    <property type="project" value="InterPro"/>
</dbReference>
<keyword evidence="8" id="KW-1185">Reference proteome</keyword>
<dbReference type="GO" id="GO:0003735">
    <property type="term" value="F:structural constituent of ribosome"/>
    <property type="evidence" value="ECO:0007669"/>
    <property type="project" value="InterPro"/>
</dbReference>
<evidence type="ECO:0000256" key="1">
    <source>
        <dbReference type="ARBA" id="ARBA00008431"/>
    </source>
</evidence>
<dbReference type="OrthoDB" id="372100at2157"/>